<dbReference type="Proteomes" id="UP000298860">
    <property type="component" value="Unassembled WGS sequence"/>
</dbReference>
<keyword evidence="4" id="KW-1185">Reference proteome</keyword>
<protein>
    <recommendedName>
        <fullName evidence="2">Trypsin-co-occurring domain-containing protein</fullName>
    </recommendedName>
</protein>
<evidence type="ECO:0000313" key="4">
    <source>
        <dbReference type="Proteomes" id="UP000298860"/>
    </source>
</evidence>
<feature type="domain" description="Trypsin-co-occurring" evidence="2">
    <location>
        <begin position="8"/>
        <end position="101"/>
    </location>
</feature>
<dbReference type="InterPro" id="IPR045794">
    <property type="entry name" value="Trypco1"/>
</dbReference>
<dbReference type="EMBL" id="BJFL01000005">
    <property type="protein sequence ID" value="GDY29877.1"/>
    <property type="molecule type" value="Genomic_DNA"/>
</dbReference>
<name>A0A4D4J7E9_9PSEU</name>
<dbReference type="RefSeq" id="WP_137813030.1">
    <property type="nucleotide sequence ID" value="NZ_BJFL01000005.1"/>
</dbReference>
<organism evidence="3 4">
    <name type="scientific">Gandjariella thermophila</name>
    <dbReference type="NCBI Taxonomy" id="1931992"/>
    <lineage>
        <taxon>Bacteria</taxon>
        <taxon>Bacillati</taxon>
        <taxon>Actinomycetota</taxon>
        <taxon>Actinomycetes</taxon>
        <taxon>Pseudonocardiales</taxon>
        <taxon>Pseudonocardiaceae</taxon>
        <taxon>Gandjariella</taxon>
    </lineage>
</organism>
<evidence type="ECO:0000313" key="3">
    <source>
        <dbReference type="EMBL" id="GDY29877.1"/>
    </source>
</evidence>
<comment type="caution">
    <text evidence="3">The sequence shown here is derived from an EMBL/GenBank/DDBJ whole genome shotgun (WGS) entry which is preliminary data.</text>
</comment>
<dbReference type="AlphaFoldDB" id="A0A4D4J7E9"/>
<sequence>MSDVVQVRLPSGDVVWARVAVEDDGPADVGFADRSKVYHLDGLVETVRGVAESIRDGLRHFQPDDVTVQFGIEVSGKTGKVVSVLAQAGAKATLTVTLKWKGGGGRDDRAETVAAFSGEEEPDGNSSEHDGNSPESAGNSAEPEADSSAPDGGSPHAAGAAER</sequence>
<feature type="region of interest" description="Disordered" evidence="1">
    <location>
        <begin position="100"/>
        <end position="163"/>
    </location>
</feature>
<dbReference type="NCBIfam" id="NF041216">
    <property type="entry name" value="CU044_2847_fam"/>
    <property type="match status" value="1"/>
</dbReference>
<accession>A0A4D4J7E9</accession>
<proteinExistence type="predicted"/>
<gene>
    <name evidence="3" type="ORF">GTS_15100</name>
</gene>
<dbReference type="OrthoDB" id="4828173at2"/>
<dbReference type="Pfam" id="PF19493">
    <property type="entry name" value="Trypco1"/>
    <property type="match status" value="1"/>
</dbReference>
<evidence type="ECO:0000256" key="1">
    <source>
        <dbReference type="SAM" id="MobiDB-lite"/>
    </source>
</evidence>
<reference evidence="4" key="1">
    <citation type="submission" date="2019-04" db="EMBL/GenBank/DDBJ databases">
        <title>Draft genome sequence of Pseudonocardiaceae bacterium SL3-2-4.</title>
        <authorList>
            <person name="Ningsih F."/>
            <person name="Yokota A."/>
            <person name="Sakai Y."/>
            <person name="Nanatani K."/>
            <person name="Yabe S."/>
            <person name="Oetari A."/>
            <person name="Sjamsuridzal W."/>
        </authorList>
    </citation>
    <scope>NUCLEOTIDE SEQUENCE [LARGE SCALE GENOMIC DNA]</scope>
    <source>
        <strain evidence="4">SL3-2-4</strain>
    </source>
</reference>
<evidence type="ECO:0000259" key="2">
    <source>
        <dbReference type="Pfam" id="PF19493"/>
    </source>
</evidence>